<evidence type="ECO:0000313" key="4">
    <source>
        <dbReference type="Proteomes" id="UP001283361"/>
    </source>
</evidence>
<dbReference type="EMBL" id="JAWDGP010007902">
    <property type="protein sequence ID" value="KAK3700849.1"/>
    <property type="molecule type" value="Genomic_DNA"/>
</dbReference>
<evidence type="ECO:0000256" key="1">
    <source>
        <dbReference type="SAM" id="MobiDB-lite"/>
    </source>
</evidence>
<reference evidence="3" key="1">
    <citation type="journal article" date="2023" name="G3 (Bethesda)">
        <title>A reference genome for the long-term kleptoplast-retaining sea slug Elysia crispata morphotype clarki.</title>
        <authorList>
            <person name="Eastman K.E."/>
            <person name="Pendleton A.L."/>
            <person name="Shaikh M.A."/>
            <person name="Suttiyut T."/>
            <person name="Ogas R."/>
            <person name="Tomko P."/>
            <person name="Gavelis G."/>
            <person name="Widhalm J.R."/>
            <person name="Wisecaver J.H."/>
        </authorList>
    </citation>
    <scope>NUCLEOTIDE SEQUENCE</scope>
    <source>
        <strain evidence="3">ECLA1</strain>
    </source>
</reference>
<dbReference type="Proteomes" id="UP001283361">
    <property type="component" value="Unassembled WGS sequence"/>
</dbReference>
<dbReference type="InterPro" id="IPR000477">
    <property type="entry name" value="RT_dom"/>
</dbReference>
<name>A0AAE1CJM4_9GAST</name>
<sequence length="315" mass="36107">MSTQNDTYVTESHPTIQPSDDDKPGELGTARLYTSQDAKPKVLPCRKISFALTQRVKDELETLVKRGILVLIKEPTPWVSQMAIVEKSNGSLRLCIDPRALNEALQRKHFKLPTFDDVLPTFNKAKIFTKQDIKEAFWHIKVDEESSKLTTMITPYGRFRWTRLHFGLNVSSAIFQRHLTQALEGLEDCINVTIEVRPKKKQREIMRKNLKMLKERCKDKGIKLNPNKASEKQEEVTMGHSISAKGVQPETSKIEAIEVLKMPAPQDIHDVRRFCGMVQYLAKFLGNISEVLCASSQRKTRRFYGIKSVSKHLEE</sequence>
<proteinExistence type="predicted"/>
<feature type="region of interest" description="Disordered" evidence="1">
    <location>
        <begin position="1"/>
        <end position="26"/>
    </location>
</feature>
<dbReference type="AlphaFoldDB" id="A0AAE1CJM4"/>
<keyword evidence="4" id="KW-1185">Reference proteome</keyword>
<evidence type="ECO:0000313" key="3">
    <source>
        <dbReference type="EMBL" id="KAK3700849.1"/>
    </source>
</evidence>
<dbReference type="Gene3D" id="3.30.70.270">
    <property type="match status" value="1"/>
</dbReference>
<dbReference type="InterPro" id="IPR050951">
    <property type="entry name" value="Retrovirus_Pol_polyprotein"/>
</dbReference>
<protein>
    <recommendedName>
        <fullName evidence="2">Reverse transcriptase domain-containing protein</fullName>
    </recommendedName>
</protein>
<dbReference type="InterPro" id="IPR043128">
    <property type="entry name" value="Rev_trsase/Diguanyl_cyclase"/>
</dbReference>
<comment type="caution">
    <text evidence="3">The sequence shown here is derived from an EMBL/GenBank/DDBJ whole genome shotgun (WGS) entry which is preliminary data.</text>
</comment>
<accession>A0AAE1CJM4</accession>
<dbReference type="PANTHER" id="PTHR37984:SF5">
    <property type="entry name" value="PROTEIN NYNRIN-LIKE"/>
    <property type="match status" value="1"/>
</dbReference>
<dbReference type="PANTHER" id="PTHR37984">
    <property type="entry name" value="PROTEIN CBG26694"/>
    <property type="match status" value="1"/>
</dbReference>
<feature type="domain" description="Reverse transcriptase" evidence="2">
    <location>
        <begin position="86"/>
        <end position="236"/>
    </location>
</feature>
<feature type="compositionally biased region" description="Polar residues" evidence="1">
    <location>
        <begin position="1"/>
        <end position="18"/>
    </location>
</feature>
<organism evidence="3 4">
    <name type="scientific">Elysia crispata</name>
    <name type="common">lettuce slug</name>
    <dbReference type="NCBI Taxonomy" id="231223"/>
    <lineage>
        <taxon>Eukaryota</taxon>
        <taxon>Metazoa</taxon>
        <taxon>Spiralia</taxon>
        <taxon>Lophotrochozoa</taxon>
        <taxon>Mollusca</taxon>
        <taxon>Gastropoda</taxon>
        <taxon>Heterobranchia</taxon>
        <taxon>Euthyneura</taxon>
        <taxon>Panpulmonata</taxon>
        <taxon>Sacoglossa</taxon>
        <taxon>Placobranchoidea</taxon>
        <taxon>Plakobranchidae</taxon>
        <taxon>Elysia</taxon>
    </lineage>
</organism>
<dbReference type="Gene3D" id="3.10.10.10">
    <property type="entry name" value="HIV Type 1 Reverse Transcriptase, subunit A, domain 1"/>
    <property type="match status" value="1"/>
</dbReference>
<dbReference type="Pfam" id="PF00078">
    <property type="entry name" value="RVT_1"/>
    <property type="match status" value="1"/>
</dbReference>
<gene>
    <name evidence="3" type="ORF">RRG08_011602</name>
</gene>
<dbReference type="CDD" id="cd01647">
    <property type="entry name" value="RT_LTR"/>
    <property type="match status" value="1"/>
</dbReference>
<dbReference type="InterPro" id="IPR043502">
    <property type="entry name" value="DNA/RNA_pol_sf"/>
</dbReference>
<evidence type="ECO:0000259" key="2">
    <source>
        <dbReference type="Pfam" id="PF00078"/>
    </source>
</evidence>
<dbReference type="SUPFAM" id="SSF56672">
    <property type="entry name" value="DNA/RNA polymerases"/>
    <property type="match status" value="1"/>
</dbReference>